<dbReference type="Pfam" id="PF00999">
    <property type="entry name" value="Na_H_Exchanger"/>
    <property type="match status" value="1"/>
</dbReference>
<evidence type="ECO:0000256" key="9">
    <source>
        <dbReference type="ARBA" id="ARBA00023201"/>
    </source>
</evidence>
<organism evidence="12 13">
    <name type="scientific">Lacticaseibacillus pantheris DSM 15945 = JCM 12539 = NBRC 106106</name>
    <dbReference type="NCBI Taxonomy" id="1423783"/>
    <lineage>
        <taxon>Bacteria</taxon>
        <taxon>Bacillati</taxon>
        <taxon>Bacillota</taxon>
        <taxon>Bacilli</taxon>
        <taxon>Lactobacillales</taxon>
        <taxon>Lactobacillaceae</taxon>
        <taxon>Lacticaseibacillus</taxon>
    </lineage>
</organism>
<evidence type="ECO:0000256" key="4">
    <source>
        <dbReference type="ARBA" id="ARBA00022692"/>
    </source>
</evidence>
<dbReference type="PATRIC" id="fig|1423783.4.peg.901"/>
<protein>
    <submittedName>
        <fullName evidence="12">NhaP-type Na H and K H antiporter</fullName>
    </submittedName>
</protein>
<feature type="transmembrane region" description="Helical" evidence="10">
    <location>
        <begin position="215"/>
        <end position="233"/>
    </location>
</feature>
<evidence type="ECO:0000256" key="2">
    <source>
        <dbReference type="ARBA" id="ARBA00022448"/>
    </source>
</evidence>
<dbReference type="GO" id="GO:0005886">
    <property type="term" value="C:plasma membrane"/>
    <property type="evidence" value="ECO:0007669"/>
    <property type="project" value="UniProtKB-SubCell"/>
</dbReference>
<dbReference type="OrthoDB" id="9809206at2"/>
<dbReference type="InterPro" id="IPR018422">
    <property type="entry name" value="Cation/H_exchanger_CPA1"/>
</dbReference>
<feature type="transmembrane region" description="Helical" evidence="10">
    <location>
        <begin position="311"/>
        <end position="336"/>
    </location>
</feature>
<dbReference type="GO" id="GO:0051453">
    <property type="term" value="P:regulation of intracellular pH"/>
    <property type="evidence" value="ECO:0007669"/>
    <property type="project" value="TreeGrafter"/>
</dbReference>
<dbReference type="Proteomes" id="UP000051922">
    <property type="component" value="Unassembled WGS sequence"/>
</dbReference>
<feature type="transmembrane region" description="Helical" evidence="10">
    <location>
        <begin position="155"/>
        <end position="176"/>
    </location>
</feature>
<feature type="transmembrane region" description="Helical" evidence="10">
    <location>
        <begin position="111"/>
        <end position="134"/>
    </location>
</feature>
<feature type="transmembrane region" description="Helical" evidence="10">
    <location>
        <begin position="77"/>
        <end position="105"/>
    </location>
</feature>
<evidence type="ECO:0000256" key="3">
    <source>
        <dbReference type="ARBA" id="ARBA00022475"/>
    </source>
</evidence>
<accession>A0A0R1U5T1</accession>
<evidence type="ECO:0000256" key="6">
    <source>
        <dbReference type="ARBA" id="ARBA00023053"/>
    </source>
</evidence>
<evidence type="ECO:0000259" key="11">
    <source>
        <dbReference type="Pfam" id="PF00999"/>
    </source>
</evidence>
<evidence type="ECO:0000256" key="7">
    <source>
        <dbReference type="ARBA" id="ARBA00023065"/>
    </source>
</evidence>
<dbReference type="Gene3D" id="6.10.140.1330">
    <property type="match status" value="1"/>
</dbReference>
<gene>
    <name evidence="12" type="ORF">FC50_GL000873</name>
</gene>
<keyword evidence="2" id="KW-0813">Transport</keyword>
<evidence type="ECO:0000256" key="5">
    <source>
        <dbReference type="ARBA" id="ARBA00022989"/>
    </source>
</evidence>
<feature type="transmembrane region" description="Helical" evidence="10">
    <location>
        <begin position="276"/>
        <end position="299"/>
    </location>
</feature>
<dbReference type="PANTHER" id="PTHR10110:SF86">
    <property type="entry name" value="SODIUM_HYDROGEN EXCHANGER 7"/>
    <property type="match status" value="1"/>
</dbReference>
<dbReference type="RefSeq" id="WP_056956597.1">
    <property type="nucleotide sequence ID" value="NZ_AZFJ01000045.1"/>
</dbReference>
<keyword evidence="9" id="KW-0739">Sodium transport</keyword>
<dbReference type="GO" id="GO:0098719">
    <property type="term" value="P:sodium ion import across plasma membrane"/>
    <property type="evidence" value="ECO:0007669"/>
    <property type="project" value="TreeGrafter"/>
</dbReference>
<comment type="caution">
    <text evidence="12">The sequence shown here is derived from an EMBL/GenBank/DDBJ whole genome shotgun (WGS) entry which is preliminary data.</text>
</comment>
<proteinExistence type="predicted"/>
<keyword evidence="8 10" id="KW-0472">Membrane</keyword>
<sequence>MELIESIMAMVALVILGSVINRYLVVVPVALIQAALGLIVALTFKVELQVSTDWFMLLFMAPLLFNDGRHYPKRQLWYLRGPILGNAVLLVLASTLIGGWLFHLLSPSTPLAAAFALAAILSPTDLIAVQGLAARIHLPRTVLNLVSGESMINDASGLISFKYAVAAAVSGTFILQNAVRDFFYVSVVGLLVGTVLILLINGLRRWLLKQGINDYALHTVLQILTPFIIYFVADELLHSSGVIAVVIAGLLSNGQPGLQSAVLPELRLVSERTWDIVVYLLNGIIFVLLGMELPVAMGATIKNEQASTSEALLLVVLMYVILLVVRVAWLYGNMLLTARRSQRRGQAWRWPPFQQAVVTGISGVRGAITLIGVLSLPLTVAGGDGFPGRALILFVAAGVVILSLVVASIALPIITRERVVVQGRGDSAALAAADQGDLDDTDDDEDEVAAAQLSFPEAQSYTLQSAVRMIESERRTENQKPALDLLAEYQARIRRLAFINADKPDDAIPPLLADELNLRRIGLTGEQQALTQLWREGRILADTYIETRDRIQQRVEDIDRSLAHAGRRSVSAWFRHRWRQIKRGVAHLRLIDRRDGHHYSEQLLVEKETAKGGLKHLSAVMRQQPEQAQQYDRQMVYAQVVHYRNRIANAKAAGKKRNTDYDDELRRLRLLGFAAERTAIRRLMDNGYITTGMATKLSADVSYTENAANLADVDDAS</sequence>
<dbReference type="AlphaFoldDB" id="A0A0R1U5T1"/>
<feature type="transmembrane region" description="Helical" evidence="10">
    <location>
        <begin position="390"/>
        <end position="414"/>
    </location>
</feature>
<feature type="transmembrane region" description="Helical" evidence="10">
    <location>
        <begin position="239"/>
        <end position="255"/>
    </location>
</feature>
<feature type="domain" description="Cation/H+ exchanger transmembrane" evidence="11">
    <location>
        <begin position="15"/>
        <end position="415"/>
    </location>
</feature>
<evidence type="ECO:0000256" key="1">
    <source>
        <dbReference type="ARBA" id="ARBA00004651"/>
    </source>
</evidence>
<dbReference type="InterPro" id="IPR006153">
    <property type="entry name" value="Cation/H_exchanger_TM"/>
</dbReference>
<evidence type="ECO:0000256" key="8">
    <source>
        <dbReference type="ARBA" id="ARBA00023136"/>
    </source>
</evidence>
<dbReference type="GO" id="GO:0015385">
    <property type="term" value="F:sodium:proton antiporter activity"/>
    <property type="evidence" value="ECO:0007669"/>
    <property type="project" value="InterPro"/>
</dbReference>
<keyword evidence="7" id="KW-0406">Ion transport</keyword>
<keyword evidence="4 10" id="KW-0812">Transmembrane</keyword>
<dbReference type="PANTHER" id="PTHR10110">
    <property type="entry name" value="SODIUM/HYDROGEN EXCHANGER"/>
    <property type="match status" value="1"/>
</dbReference>
<keyword evidence="13" id="KW-1185">Reference proteome</keyword>
<feature type="transmembrane region" description="Helical" evidence="10">
    <location>
        <begin position="12"/>
        <end position="42"/>
    </location>
</feature>
<dbReference type="EMBL" id="AZFJ01000045">
    <property type="protein sequence ID" value="KRL86354.1"/>
    <property type="molecule type" value="Genomic_DNA"/>
</dbReference>
<evidence type="ECO:0000313" key="12">
    <source>
        <dbReference type="EMBL" id="KRL86354.1"/>
    </source>
</evidence>
<keyword evidence="3" id="KW-1003">Cell membrane</keyword>
<keyword evidence="6" id="KW-0915">Sodium</keyword>
<keyword evidence="5 10" id="KW-1133">Transmembrane helix</keyword>
<reference evidence="12 13" key="1">
    <citation type="journal article" date="2015" name="Genome Announc.">
        <title>Expanding the biotechnology potential of lactobacilli through comparative genomics of 213 strains and associated genera.</title>
        <authorList>
            <person name="Sun Z."/>
            <person name="Harris H.M."/>
            <person name="McCann A."/>
            <person name="Guo C."/>
            <person name="Argimon S."/>
            <person name="Zhang W."/>
            <person name="Yang X."/>
            <person name="Jeffery I.B."/>
            <person name="Cooney J.C."/>
            <person name="Kagawa T.F."/>
            <person name="Liu W."/>
            <person name="Song Y."/>
            <person name="Salvetti E."/>
            <person name="Wrobel A."/>
            <person name="Rasinkangas P."/>
            <person name="Parkhill J."/>
            <person name="Rea M.C."/>
            <person name="O'Sullivan O."/>
            <person name="Ritari J."/>
            <person name="Douillard F.P."/>
            <person name="Paul Ross R."/>
            <person name="Yang R."/>
            <person name="Briner A.E."/>
            <person name="Felis G.E."/>
            <person name="de Vos W.M."/>
            <person name="Barrangou R."/>
            <person name="Klaenhammer T.R."/>
            <person name="Caufield P.W."/>
            <person name="Cui Y."/>
            <person name="Zhang H."/>
            <person name="O'Toole P.W."/>
        </authorList>
    </citation>
    <scope>NUCLEOTIDE SEQUENCE [LARGE SCALE GENOMIC DNA]</scope>
    <source>
        <strain evidence="12 13">DSM 15945</strain>
    </source>
</reference>
<evidence type="ECO:0000313" key="13">
    <source>
        <dbReference type="Proteomes" id="UP000051922"/>
    </source>
</evidence>
<evidence type="ECO:0000256" key="10">
    <source>
        <dbReference type="SAM" id="Phobius"/>
    </source>
</evidence>
<dbReference type="GO" id="GO:0015386">
    <property type="term" value="F:potassium:proton antiporter activity"/>
    <property type="evidence" value="ECO:0007669"/>
    <property type="project" value="TreeGrafter"/>
</dbReference>
<feature type="transmembrane region" description="Helical" evidence="10">
    <location>
        <begin position="182"/>
        <end position="203"/>
    </location>
</feature>
<feature type="transmembrane region" description="Helical" evidence="10">
    <location>
        <begin position="356"/>
        <end position="378"/>
    </location>
</feature>
<comment type="subcellular location">
    <subcellularLocation>
        <location evidence="1">Cell membrane</location>
        <topology evidence="1">Multi-pass membrane protein</topology>
    </subcellularLocation>
</comment>
<dbReference type="STRING" id="1423783.FC50_GL000873"/>
<name>A0A0R1U5T1_9LACO</name>